<dbReference type="Gene3D" id="3.40.50.1000">
    <property type="entry name" value="HAD superfamily/HAD-like"/>
    <property type="match status" value="2"/>
</dbReference>
<evidence type="ECO:0000313" key="9">
    <source>
        <dbReference type="EMBL" id="RYR69363.1"/>
    </source>
</evidence>
<evidence type="ECO:0000256" key="7">
    <source>
        <dbReference type="ARBA" id="ARBA00025274"/>
    </source>
</evidence>
<dbReference type="FunFam" id="3.40.50.1000:FF:000099">
    <property type="entry name" value="Trehalose 6-phosphate phosphatase"/>
    <property type="match status" value="1"/>
</dbReference>
<dbReference type="CDD" id="cd01627">
    <property type="entry name" value="HAD_TPP"/>
    <property type="match status" value="1"/>
</dbReference>
<keyword evidence="5 8" id="KW-0378">Hydrolase</keyword>
<dbReference type="AlphaFoldDB" id="A0A445E1M4"/>
<dbReference type="EC" id="3.1.3.12" evidence="8"/>
<comment type="cofactor">
    <cofactor evidence="2 8">
        <name>a divalent metal cation</name>
        <dbReference type="ChEBI" id="CHEBI:60240"/>
    </cofactor>
</comment>
<evidence type="ECO:0000256" key="6">
    <source>
        <dbReference type="ARBA" id="ARBA00023016"/>
    </source>
</evidence>
<evidence type="ECO:0000313" key="10">
    <source>
        <dbReference type="Proteomes" id="UP000289738"/>
    </source>
</evidence>
<comment type="caution">
    <text evidence="9">The sequence shown here is derived from an EMBL/GenBank/DDBJ whole genome shotgun (WGS) entry which is preliminary data.</text>
</comment>
<dbReference type="InterPro" id="IPR006379">
    <property type="entry name" value="HAD-SF_hydro_IIB"/>
</dbReference>
<dbReference type="FunFam" id="3.40.50.1000:FF:000073">
    <property type="entry name" value="Trehalose 6-phosphate phosphatase"/>
    <property type="match status" value="1"/>
</dbReference>
<dbReference type="EMBL" id="SDMP01000003">
    <property type="protein sequence ID" value="RYR69363.1"/>
    <property type="molecule type" value="Genomic_DNA"/>
</dbReference>
<dbReference type="NCBIfam" id="TIGR00685">
    <property type="entry name" value="T6PP"/>
    <property type="match status" value="1"/>
</dbReference>
<dbReference type="Proteomes" id="UP000289738">
    <property type="component" value="Chromosome A03"/>
</dbReference>
<dbReference type="InterPro" id="IPR036412">
    <property type="entry name" value="HAD-like_sf"/>
</dbReference>
<dbReference type="GO" id="GO:0004805">
    <property type="term" value="F:trehalose-phosphatase activity"/>
    <property type="evidence" value="ECO:0007669"/>
    <property type="project" value="UniProtKB-EC"/>
</dbReference>
<comment type="pathway">
    <text evidence="3 8">Glycan biosynthesis; trehalose biosynthesis.</text>
</comment>
<dbReference type="InterPro" id="IPR044651">
    <property type="entry name" value="OTSB-like"/>
</dbReference>
<comment type="catalytic activity">
    <reaction evidence="1 8">
        <text>alpha,alpha-trehalose 6-phosphate + H2O = alpha,alpha-trehalose + phosphate</text>
        <dbReference type="Rhea" id="RHEA:23420"/>
        <dbReference type="ChEBI" id="CHEBI:15377"/>
        <dbReference type="ChEBI" id="CHEBI:16551"/>
        <dbReference type="ChEBI" id="CHEBI:43474"/>
        <dbReference type="ChEBI" id="CHEBI:58429"/>
        <dbReference type="EC" id="3.1.3.12"/>
    </reaction>
</comment>
<sequence length="439" mass="48863">MDLKSNHTPVLADAAPITKSRLGVHSSLLPYSPTGATFPHGMLLTIPRKKTGLLEDVRSSSWLDAMKSSSPPPRKITKDVSHGFASHESDAAYFNWLLKYPSALTSFEQITNYAKGKRIALFLDYDGTLSPIVDNPDCAFMSDNMRDAVKKVAEYFPTAIISGRSRDKVYEFIGLTELYYAGSHGMDIIGPVRQAVPDNHPNCTIRSTDKQGKEVNLFQPAAEFLPLIDEVFESLVESTKDIKGAKVENNKFCVSVHYRNVDDKSWDLVGQIVHDILKGYPRLRLTHGRKVLEVRPVIDWDKGKAVTFLLESLGLSNCDDVLPIYIGDDRTDEDAFKVLREGNKGYGILVSSAPKESNAVYSLRDPSEVMEFLKSLVVWKSSPLKSLIYLMFSILGFLGNMPRGFLQQVCAQKTSYGSYNLVATLLFCSNFKSPLAIVN</sequence>
<name>A0A445E1M4_ARAHY</name>
<accession>A0A445E1M4</accession>
<protein>
    <recommendedName>
        <fullName evidence="8">Trehalose 6-phosphate phosphatase</fullName>
        <ecNumber evidence="8">3.1.3.12</ecNumber>
    </recommendedName>
</protein>
<evidence type="ECO:0000256" key="5">
    <source>
        <dbReference type="ARBA" id="ARBA00022801"/>
    </source>
</evidence>
<dbReference type="Pfam" id="PF02358">
    <property type="entry name" value="Trehalose_PPase"/>
    <property type="match status" value="1"/>
</dbReference>
<reference evidence="9 10" key="1">
    <citation type="submission" date="2019-01" db="EMBL/GenBank/DDBJ databases">
        <title>Sequencing of cultivated peanut Arachis hypogaea provides insights into genome evolution and oil improvement.</title>
        <authorList>
            <person name="Chen X."/>
        </authorList>
    </citation>
    <scope>NUCLEOTIDE SEQUENCE [LARGE SCALE GENOMIC DNA]</scope>
    <source>
        <strain evidence="10">cv. Fuhuasheng</strain>
        <tissue evidence="9">Leaves</tissue>
    </source>
</reference>
<dbReference type="NCBIfam" id="TIGR01484">
    <property type="entry name" value="HAD-SF-IIB"/>
    <property type="match status" value="1"/>
</dbReference>
<proteinExistence type="inferred from homology"/>
<organism evidence="9 10">
    <name type="scientific">Arachis hypogaea</name>
    <name type="common">Peanut</name>
    <dbReference type="NCBI Taxonomy" id="3818"/>
    <lineage>
        <taxon>Eukaryota</taxon>
        <taxon>Viridiplantae</taxon>
        <taxon>Streptophyta</taxon>
        <taxon>Embryophyta</taxon>
        <taxon>Tracheophyta</taxon>
        <taxon>Spermatophyta</taxon>
        <taxon>Magnoliopsida</taxon>
        <taxon>eudicotyledons</taxon>
        <taxon>Gunneridae</taxon>
        <taxon>Pentapetalae</taxon>
        <taxon>rosids</taxon>
        <taxon>fabids</taxon>
        <taxon>Fabales</taxon>
        <taxon>Fabaceae</taxon>
        <taxon>Papilionoideae</taxon>
        <taxon>50 kb inversion clade</taxon>
        <taxon>dalbergioids sensu lato</taxon>
        <taxon>Dalbergieae</taxon>
        <taxon>Pterocarpus clade</taxon>
        <taxon>Arachis</taxon>
    </lineage>
</organism>
<dbReference type="GO" id="GO:0005992">
    <property type="term" value="P:trehalose biosynthetic process"/>
    <property type="evidence" value="ECO:0007669"/>
    <property type="project" value="UniProtKB-UniPathway"/>
</dbReference>
<dbReference type="FunFam" id="3.30.70.1020:FF:000004">
    <property type="entry name" value="Trehalose 6-phosphate phosphatase"/>
    <property type="match status" value="1"/>
</dbReference>
<evidence type="ECO:0000256" key="2">
    <source>
        <dbReference type="ARBA" id="ARBA00001968"/>
    </source>
</evidence>
<keyword evidence="10" id="KW-1185">Reference proteome</keyword>
<dbReference type="InterPro" id="IPR023214">
    <property type="entry name" value="HAD_sf"/>
</dbReference>
<evidence type="ECO:0000256" key="8">
    <source>
        <dbReference type="RuleBase" id="RU361117"/>
    </source>
</evidence>
<comment type="similarity">
    <text evidence="4 8">Belongs to the trehalose phosphatase family.</text>
</comment>
<gene>
    <name evidence="9" type="ORF">Ahy_A03g015914</name>
</gene>
<dbReference type="SUPFAM" id="SSF56784">
    <property type="entry name" value="HAD-like"/>
    <property type="match status" value="1"/>
</dbReference>
<keyword evidence="6" id="KW-0346">Stress response</keyword>
<dbReference type="PANTHER" id="PTHR43768:SF27">
    <property type="entry name" value="TREHALOSE-PHOSPHATE PHOSPHATASE A"/>
    <property type="match status" value="1"/>
</dbReference>
<evidence type="ECO:0000256" key="1">
    <source>
        <dbReference type="ARBA" id="ARBA00000500"/>
    </source>
</evidence>
<comment type="function">
    <text evidence="7">Removes the phosphate from trehalose 6-phosphate to produce free trehalose. Trehalose accumulation in plant may improve abiotic stress tolerance.</text>
</comment>
<evidence type="ECO:0000256" key="4">
    <source>
        <dbReference type="ARBA" id="ARBA00008770"/>
    </source>
</evidence>
<evidence type="ECO:0000256" key="3">
    <source>
        <dbReference type="ARBA" id="ARBA00005199"/>
    </source>
</evidence>
<dbReference type="InterPro" id="IPR003337">
    <property type="entry name" value="Trehalose_PPase"/>
</dbReference>
<dbReference type="STRING" id="3818.A0A445E1M4"/>
<dbReference type="UniPathway" id="UPA00299"/>
<dbReference type="PANTHER" id="PTHR43768">
    <property type="entry name" value="TREHALOSE 6-PHOSPHATE PHOSPHATASE"/>
    <property type="match status" value="1"/>
</dbReference>